<feature type="transmembrane region" description="Helical" evidence="2">
    <location>
        <begin position="400"/>
        <end position="417"/>
    </location>
</feature>
<feature type="transmembrane region" description="Helical" evidence="2">
    <location>
        <begin position="370"/>
        <end position="388"/>
    </location>
</feature>
<dbReference type="Proteomes" id="UP000818266">
    <property type="component" value="Unassembled WGS sequence"/>
</dbReference>
<dbReference type="AlphaFoldDB" id="A0A9E5MIK5"/>
<keyword evidence="2" id="KW-1133">Transmembrane helix</keyword>
<comment type="caution">
    <text evidence="3">The sequence shown here is derived from an EMBL/GenBank/DDBJ whole genome shotgun (WGS) entry which is preliminary data.</text>
</comment>
<gene>
    <name evidence="3" type="ORF">FK219_011795</name>
</gene>
<dbReference type="EMBL" id="VIKT02000025">
    <property type="protein sequence ID" value="NHF63905.1"/>
    <property type="molecule type" value="Genomic_DNA"/>
</dbReference>
<feature type="transmembrane region" description="Helical" evidence="2">
    <location>
        <begin position="190"/>
        <end position="207"/>
    </location>
</feature>
<proteinExistence type="predicted"/>
<dbReference type="RefSeq" id="WP_165638134.1">
    <property type="nucleotide sequence ID" value="NZ_VIKT02000025.1"/>
</dbReference>
<feature type="transmembrane region" description="Helical" evidence="2">
    <location>
        <begin position="167"/>
        <end position="184"/>
    </location>
</feature>
<keyword evidence="4" id="KW-1185">Reference proteome</keyword>
<evidence type="ECO:0000256" key="2">
    <source>
        <dbReference type="SAM" id="Phobius"/>
    </source>
</evidence>
<organism evidence="3 4">
    <name type="scientific">Microcella pacifica</name>
    <dbReference type="NCBI Taxonomy" id="2591847"/>
    <lineage>
        <taxon>Bacteria</taxon>
        <taxon>Bacillati</taxon>
        <taxon>Actinomycetota</taxon>
        <taxon>Actinomycetes</taxon>
        <taxon>Micrococcales</taxon>
        <taxon>Microbacteriaceae</taxon>
        <taxon>Microcella</taxon>
    </lineage>
</organism>
<accession>A0A9E5MIK5</accession>
<dbReference type="InterPro" id="IPR018674">
    <property type="entry name" value="DUF2142_membrane"/>
</dbReference>
<evidence type="ECO:0000256" key="1">
    <source>
        <dbReference type="SAM" id="MobiDB-lite"/>
    </source>
</evidence>
<feature type="transmembrane region" description="Helical" evidence="2">
    <location>
        <begin position="214"/>
        <end position="230"/>
    </location>
</feature>
<evidence type="ECO:0000313" key="4">
    <source>
        <dbReference type="Proteomes" id="UP000818266"/>
    </source>
</evidence>
<feature type="transmembrane region" description="Helical" evidence="2">
    <location>
        <begin position="139"/>
        <end position="160"/>
    </location>
</feature>
<feature type="transmembrane region" description="Helical" evidence="2">
    <location>
        <begin position="260"/>
        <end position="278"/>
    </location>
</feature>
<evidence type="ECO:0000313" key="3">
    <source>
        <dbReference type="EMBL" id="NHF63905.1"/>
    </source>
</evidence>
<name>A0A9E5MIK5_9MICO</name>
<dbReference type="Pfam" id="PF09913">
    <property type="entry name" value="DUF2142"/>
    <property type="match status" value="1"/>
</dbReference>
<feature type="transmembrane region" description="Helical" evidence="2">
    <location>
        <begin position="236"/>
        <end position="253"/>
    </location>
</feature>
<keyword evidence="2" id="KW-0472">Membrane</keyword>
<feature type="transmembrane region" description="Helical" evidence="2">
    <location>
        <begin position="429"/>
        <end position="448"/>
    </location>
</feature>
<keyword evidence="2" id="KW-0812">Transmembrane</keyword>
<protein>
    <submittedName>
        <fullName evidence="3">DUF2142 domain-containing protein</fullName>
    </submittedName>
</protein>
<reference evidence="3 4" key="1">
    <citation type="submission" date="2020-03" db="EMBL/GenBank/DDBJ databases">
        <title>Chryseoglobus sp. isolated from a deep-sea seamount.</title>
        <authorList>
            <person name="Zhang D.-C."/>
        </authorList>
    </citation>
    <scope>NUCLEOTIDE SEQUENCE [LARGE SCALE GENOMIC DNA]</scope>
    <source>
        <strain evidence="3 4">KN1116</strain>
    </source>
</reference>
<feature type="transmembrane region" description="Helical" evidence="2">
    <location>
        <begin position="480"/>
        <end position="500"/>
    </location>
</feature>
<feature type="transmembrane region" description="Helical" evidence="2">
    <location>
        <begin position="345"/>
        <end position="363"/>
    </location>
</feature>
<sequence length="534" mass="55730">MSERGVARAASQFVERRRPLLLLVLAALTLVAWAFASPIGSSPDDDYHLTSSWCAGPAAGELCEPGEAADERVVPEALTDIACYAYDPQASAACQGEEFDWSTSETVETGRGNFSGEYPPVYYAVTGLLTGGDIQVSALLMRLLSVALFLGLSAALWSLLPERRTTLVWAWLATMVPLGTFLLASNNPSSWSIIGVGSSWLALLGYVEATGRRRIGLGAVFVVSTLAAAGSRGDAALYAGLAIAVVFVLTVTPTWRYAKLAVLPAVMAVVALALFLTSRQVGSGLQGFGAGGSGSGTGGADDGGLEAVITGPALLAYNVLNLPSLWAGLLTEGGLGWLDVQMPSLVSFAVVGVFVVLAFVGLARVERRRAIALLLVGAVLVALPLYVLQAGGDRVGQQVQPRYLLPLIVLFAGLLLLSRTGAPLRISRLQSWLIGAALAGAHFVALHLTMRRYITGIDGAGFDLGAGAEWWWAGPVGPNAVWLLGALAFALLVSLAVPLLTRPAATALRGQVPEGDDGDAVTATQARRTSSDHR</sequence>
<feature type="region of interest" description="Disordered" evidence="1">
    <location>
        <begin position="511"/>
        <end position="534"/>
    </location>
</feature>